<name>A0A0A9FZA9_ARUDO</name>
<reference evidence="1" key="1">
    <citation type="submission" date="2014-09" db="EMBL/GenBank/DDBJ databases">
        <authorList>
            <person name="Magalhaes I.L.F."/>
            <person name="Oliveira U."/>
            <person name="Santos F.R."/>
            <person name="Vidigal T.H.D.A."/>
            <person name="Brescovit A.D."/>
            <person name="Santos A.J."/>
        </authorList>
    </citation>
    <scope>NUCLEOTIDE SEQUENCE</scope>
    <source>
        <tissue evidence="1">Shoot tissue taken approximately 20 cm above the soil surface</tissue>
    </source>
</reference>
<protein>
    <submittedName>
        <fullName evidence="1">Uncharacterized protein</fullName>
    </submittedName>
</protein>
<organism evidence="1">
    <name type="scientific">Arundo donax</name>
    <name type="common">Giant reed</name>
    <name type="synonym">Donax arundinaceus</name>
    <dbReference type="NCBI Taxonomy" id="35708"/>
    <lineage>
        <taxon>Eukaryota</taxon>
        <taxon>Viridiplantae</taxon>
        <taxon>Streptophyta</taxon>
        <taxon>Embryophyta</taxon>
        <taxon>Tracheophyta</taxon>
        <taxon>Spermatophyta</taxon>
        <taxon>Magnoliopsida</taxon>
        <taxon>Liliopsida</taxon>
        <taxon>Poales</taxon>
        <taxon>Poaceae</taxon>
        <taxon>PACMAD clade</taxon>
        <taxon>Arundinoideae</taxon>
        <taxon>Arundineae</taxon>
        <taxon>Arundo</taxon>
    </lineage>
</organism>
<dbReference type="EMBL" id="GBRH01182285">
    <property type="protein sequence ID" value="JAE15611.1"/>
    <property type="molecule type" value="Transcribed_RNA"/>
</dbReference>
<sequence>MTNNSLTKVPSISCKCYTTKIKRSSQCCCVVNK</sequence>
<dbReference type="AlphaFoldDB" id="A0A0A9FZA9"/>
<proteinExistence type="predicted"/>
<accession>A0A0A9FZA9</accession>
<reference evidence="1" key="2">
    <citation type="journal article" date="2015" name="Data Brief">
        <title>Shoot transcriptome of the giant reed, Arundo donax.</title>
        <authorList>
            <person name="Barrero R.A."/>
            <person name="Guerrero F.D."/>
            <person name="Moolhuijzen P."/>
            <person name="Goolsby J.A."/>
            <person name="Tidwell J."/>
            <person name="Bellgard S.E."/>
            <person name="Bellgard M.I."/>
        </authorList>
    </citation>
    <scope>NUCLEOTIDE SEQUENCE</scope>
    <source>
        <tissue evidence="1">Shoot tissue taken approximately 20 cm above the soil surface</tissue>
    </source>
</reference>
<evidence type="ECO:0000313" key="1">
    <source>
        <dbReference type="EMBL" id="JAE15611.1"/>
    </source>
</evidence>